<evidence type="ECO:0000313" key="9">
    <source>
        <dbReference type="Proteomes" id="UP001311799"/>
    </source>
</evidence>
<dbReference type="Pfam" id="PF16282">
    <property type="entry name" value="SANT_DAMP1_like"/>
    <property type="match status" value="1"/>
</dbReference>
<dbReference type="GO" id="GO:0035267">
    <property type="term" value="C:NuA4 histone acetyltransferase complex"/>
    <property type="evidence" value="ECO:0007669"/>
    <property type="project" value="InterPro"/>
</dbReference>
<dbReference type="InterPro" id="IPR027109">
    <property type="entry name" value="Swc4/Dmap1"/>
</dbReference>
<dbReference type="EMBL" id="JAWDEY010000004">
    <property type="protein sequence ID" value="KAK6590742.1"/>
    <property type="molecule type" value="Genomic_DNA"/>
</dbReference>
<reference evidence="8 9" key="1">
    <citation type="submission" date="2023-10" db="EMBL/GenBank/DDBJ databases">
        <title>Comparative genomics analysis reveals potential genetic determinants of host preference in Cryptosporidium xiaoi.</title>
        <authorList>
            <person name="Xiao L."/>
            <person name="Li J."/>
        </authorList>
    </citation>
    <scope>NUCLEOTIDE SEQUENCE [LARGE SCALE GENOMIC DNA]</scope>
    <source>
        <strain evidence="8 9">52996</strain>
    </source>
</reference>
<name>A0AAV9Y384_9CRYT</name>
<keyword evidence="3" id="KW-0805">Transcription regulation</keyword>
<dbReference type="AlphaFoldDB" id="A0AAV9Y384"/>
<feature type="region of interest" description="Disordered" evidence="6">
    <location>
        <begin position="492"/>
        <end position="554"/>
    </location>
</feature>
<dbReference type="GO" id="GO:0000812">
    <property type="term" value="C:Swr1 complex"/>
    <property type="evidence" value="ECO:0007669"/>
    <property type="project" value="TreeGrafter"/>
</dbReference>
<keyword evidence="4" id="KW-0804">Transcription</keyword>
<comment type="caution">
    <text evidence="8">The sequence shown here is derived from an EMBL/GenBank/DDBJ whole genome shotgun (WGS) entry which is preliminary data.</text>
</comment>
<comment type="subcellular location">
    <subcellularLocation>
        <location evidence="1">Nucleus</location>
    </subcellularLocation>
</comment>
<dbReference type="Gene3D" id="1.10.10.60">
    <property type="entry name" value="Homeodomain-like"/>
    <property type="match status" value="1"/>
</dbReference>
<evidence type="ECO:0000256" key="6">
    <source>
        <dbReference type="SAM" id="MobiDB-lite"/>
    </source>
</evidence>
<keyword evidence="9" id="KW-1185">Reference proteome</keyword>
<dbReference type="PANTHER" id="PTHR12855">
    <property type="entry name" value="DNA METHYLTRANSFERASE 1-ASSOCIATED PROTEIN 1 FAMILY MEMBER"/>
    <property type="match status" value="1"/>
</dbReference>
<keyword evidence="5" id="KW-0539">Nucleus</keyword>
<dbReference type="Proteomes" id="UP001311799">
    <property type="component" value="Unassembled WGS sequence"/>
</dbReference>
<organism evidence="8 9">
    <name type="scientific">Cryptosporidium xiaoi</name>
    <dbReference type="NCBI Taxonomy" id="659607"/>
    <lineage>
        <taxon>Eukaryota</taxon>
        <taxon>Sar</taxon>
        <taxon>Alveolata</taxon>
        <taxon>Apicomplexa</taxon>
        <taxon>Conoidasida</taxon>
        <taxon>Coccidia</taxon>
        <taxon>Eucoccidiorida</taxon>
        <taxon>Eimeriorina</taxon>
        <taxon>Cryptosporidiidae</taxon>
        <taxon>Cryptosporidium</taxon>
    </lineage>
</organism>
<accession>A0AAV9Y384</accession>
<evidence type="ECO:0000256" key="3">
    <source>
        <dbReference type="ARBA" id="ARBA00023015"/>
    </source>
</evidence>
<evidence type="ECO:0000256" key="5">
    <source>
        <dbReference type="ARBA" id="ARBA00023242"/>
    </source>
</evidence>
<dbReference type="GO" id="GO:0003714">
    <property type="term" value="F:transcription corepressor activity"/>
    <property type="evidence" value="ECO:0007669"/>
    <property type="project" value="TreeGrafter"/>
</dbReference>
<keyword evidence="2" id="KW-0156">Chromatin regulator</keyword>
<feature type="domain" description="DAMP1 SANT/Myb-like" evidence="7">
    <location>
        <begin position="134"/>
        <end position="215"/>
    </location>
</feature>
<evidence type="ECO:0000256" key="1">
    <source>
        <dbReference type="ARBA" id="ARBA00004123"/>
    </source>
</evidence>
<feature type="compositionally biased region" description="Basic and acidic residues" evidence="6">
    <location>
        <begin position="499"/>
        <end position="509"/>
    </location>
</feature>
<feature type="compositionally biased region" description="Polar residues" evidence="6">
    <location>
        <begin position="442"/>
        <end position="457"/>
    </location>
</feature>
<evidence type="ECO:0000259" key="7">
    <source>
        <dbReference type="Pfam" id="PF16282"/>
    </source>
</evidence>
<dbReference type="InterPro" id="IPR032563">
    <property type="entry name" value="DAMP1_SANT-like"/>
</dbReference>
<gene>
    <name evidence="8" type="ORF">RS030_132082</name>
</gene>
<feature type="compositionally biased region" description="Polar residues" evidence="6">
    <location>
        <begin position="521"/>
        <end position="554"/>
    </location>
</feature>
<sequence length="554" mass="63802">MSSVIQNMLGVTPSLKIVPQMNEKLVKGSQLIQQEVKTLGSTSKDMVSIPITASIAVSGKQKRTSKWEWSKFKNNARNDSLLLSHWTKKFNPQSNSDVPDIEPSNNFISVNNSEVSISSAFEEIPQKEYANSSYYFSKFNKHPMVYNFKSDQYNKYLKDIDSDWSEEDTYLLFELCREYDLRFIIIHDRYSPPSGIQRSLEQLKQRYYSISKKLVEASFDSKRRSLGNSPDPSALTALKDERNRHPYIRYNYNIDFDRNRRLSLSASYSKNLRKETKEIIEFHSKSNSTGNKKTPSQSSRFLEDLIEIENEIDLERKLISRLKNCEHFGPKKSGATTAGALCYQYISSLPRKFSSDVENLLKHFKLDAFPLPYLNTEIAEQYCAIRCDLLALLATRKKLQRLNTLKHVWQEKLRNLSQMDESGGSTQTENEDRGKIVLNPSNRQFQTTSGSPTNVSRIQRPRNKTVRNPQEQIQVVHQTHLEANPIVNVSQFAQNQSDTLKRESDSADRPRKKFKPGTTKYAMQNNGYTNQANNQRTFQGIGKTTQSNTRNNDS</sequence>
<protein>
    <submittedName>
        <fullName evidence="8">DNMAP1 like Myb domain</fullName>
    </submittedName>
</protein>
<evidence type="ECO:0000256" key="2">
    <source>
        <dbReference type="ARBA" id="ARBA00022853"/>
    </source>
</evidence>
<evidence type="ECO:0000313" key="8">
    <source>
        <dbReference type="EMBL" id="KAK6590742.1"/>
    </source>
</evidence>
<feature type="region of interest" description="Disordered" evidence="6">
    <location>
        <begin position="442"/>
        <end position="469"/>
    </location>
</feature>
<evidence type="ECO:0000256" key="4">
    <source>
        <dbReference type="ARBA" id="ARBA00023163"/>
    </source>
</evidence>
<dbReference type="GO" id="GO:0000122">
    <property type="term" value="P:negative regulation of transcription by RNA polymerase II"/>
    <property type="evidence" value="ECO:0007669"/>
    <property type="project" value="TreeGrafter"/>
</dbReference>
<dbReference type="GO" id="GO:0006281">
    <property type="term" value="P:DNA repair"/>
    <property type="evidence" value="ECO:0007669"/>
    <property type="project" value="InterPro"/>
</dbReference>
<dbReference type="GO" id="GO:0006338">
    <property type="term" value="P:chromatin remodeling"/>
    <property type="evidence" value="ECO:0007669"/>
    <property type="project" value="InterPro"/>
</dbReference>
<dbReference type="PANTHER" id="PTHR12855:SF10">
    <property type="entry name" value="DNA METHYLTRANSFERASE 1-ASSOCIATED PROTEIN 1"/>
    <property type="match status" value="1"/>
</dbReference>
<proteinExistence type="predicted"/>